<evidence type="ECO:0000256" key="11">
    <source>
        <dbReference type="NCBIfam" id="TIGR00551"/>
    </source>
</evidence>
<dbReference type="Pfam" id="PF00890">
    <property type="entry name" value="FAD_binding_2"/>
    <property type="match status" value="1"/>
</dbReference>
<comment type="catalytic activity">
    <reaction evidence="10">
        <text>L-aspartate + O2 = iminosuccinate + H2O2</text>
        <dbReference type="Rhea" id="RHEA:25876"/>
        <dbReference type="ChEBI" id="CHEBI:15379"/>
        <dbReference type="ChEBI" id="CHEBI:16240"/>
        <dbReference type="ChEBI" id="CHEBI:29991"/>
        <dbReference type="ChEBI" id="CHEBI:77875"/>
        <dbReference type="EC" id="1.4.3.16"/>
    </reaction>
    <physiologicalReaction direction="left-to-right" evidence="10">
        <dbReference type="Rhea" id="RHEA:25877"/>
    </physiologicalReaction>
</comment>
<keyword evidence="9 13" id="KW-0560">Oxidoreductase</keyword>
<dbReference type="UniPathway" id="UPA00253">
    <property type="reaction ID" value="UER00326"/>
</dbReference>
<evidence type="ECO:0000313" key="16">
    <source>
        <dbReference type="EMBL" id="PAB56916.1"/>
    </source>
</evidence>
<comment type="similarity">
    <text evidence="3 13">Belongs to the FAD-dependent oxidoreductase 2 family. NadB subfamily.</text>
</comment>
<dbReference type="NCBIfam" id="TIGR00551">
    <property type="entry name" value="nadB"/>
    <property type="match status" value="1"/>
</dbReference>
<evidence type="ECO:0000256" key="5">
    <source>
        <dbReference type="ARBA" id="ARBA00021901"/>
    </source>
</evidence>
<evidence type="ECO:0000259" key="14">
    <source>
        <dbReference type="Pfam" id="PF00890"/>
    </source>
</evidence>
<dbReference type="SUPFAM" id="SSF51905">
    <property type="entry name" value="FAD/NAD(P)-binding domain"/>
    <property type="match status" value="1"/>
</dbReference>
<comment type="cofactor">
    <cofactor evidence="1 13">
        <name>FAD</name>
        <dbReference type="ChEBI" id="CHEBI:57692"/>
    </cofactor>
</comment>
<dbReference type="InterPro" id="IPR005288">
    <property type="entry name" value="NadB"/>
</dbReference>
<evidence type="ECO:0000256" key="9">
    <source>
        <dbReference type="ARBA" id="ARBA00023002"/>
    </source>
</evidence>
<dbReference type="Gene3D" id="3.50.50.60">
    <property type="entry name" value="FAD/NAD(P)-binding domain"/>
    <property type="match status" value="1"/>
</dbReference>
<dbReference type="PIRSF" id="PIRSF000171">
    <property type="entry name" value="SDHA_APRA_LASPO"/>
    <property type="match status" value="1"/>
</dbReference>
<dbReference type="Proteomes" id="UP000216024">
    <property type="component" value="Unassembled WGS sequence"/>
</dbReference>
<dbReference type="SUPFAM" id="SSF56425">
    <property type="entry name" value="Succinate dehydrogenase/fumarate reductase flavoprotein, catalytic domain"/>
    <property type="match status" value="1"/>
</dbReference>
<comment type="subcellular location">
    <subcellularLocation>
        <location evidence="13">Cytoplasm</location>
    </subcellularLocation>
</comment>
<comment type="caution">
    <text evidence="16">The sequence shown here is derived from an EMBL/GenBank/DDBJ whole genome shotgun (WGS) entry which is preliminary data.</text>
</comment>
<evidence type="ECO:0000256" key="8">
    <source>
        <dbReference type="ARBA" id="ARBA00022827"/>
    </source>
</evidence>
<keyword evidence="8 13" id="KW-0274">FAD</keyword>
<dbReference type="InterPro" id="IPR036188">
    <property type="entry name" value="FAD/NAD-bd_sf"/>
</dbReference>
<dbReference type="InterPro" id="IPR015939">
    <property type="entry name" value="Fum_Rdtase/Succ_DH_flav-like_C"/>
</dbReference>
<dbReference type="InterPro" id="IPR027477">
    <property type="entry name" value="Succ_DH/fumarate_Rdtase_cat_sf"/>
</dbReference>
<evidence type="ECO:0000256" key="2">
    <source>
        <dbReference type="ARBA" id="ARBA00004950"/>
    </source>
</evidence>
<comment type="function">
    <text evidence="13">Catalyzes the oxidation of L-aspartate to iminoaspartate.</text>
</comment>
<dbReference type="InterPro" id="IPR003953">
    <property type="entry name" value="FAD-dep_OxRdtase_2_FAD-bd"/>
</dbReference>
<evidence type="ECO:0000256" key="3">
    <source>
        <dbReference type="ARBA" id="ARBA00008562"/>
    </source>
</evidence>
<reference evidence="16 17" key="1">
    <citation type="submission" date="2017-06" db="EMBL/GenBank/DDBJ databases">
        <title>Draft genome sequence of anaerobic fermentative bacterium Anaeromicrobium sediminis DY2726D isolated from West Pacific Ocean sediments.</title>
        <authorList>
            <person name="Zeng X."/>
        </authorList>
    </citation>
    <scope>NUCLEOTIDE SEQUENCE [LARGE SCALE GENOMIC DNA]</scope>
    <source>
        <strain evidence="16 17">DY2726D</strain>
    </source>
</reference>
<evidence type="ECO:0000259" key="15">
    <source>
        <dbReference type="Pfam" id="PF02910"/>
    </source>
</evidence>
<dbReference type="PRINTS" id="PR00368">
    <property type="entry name" value="FADPNR"/>
</dbReference>
<evidence type="ECO:0000256" key="7">
    <source>
        <dbReference type="ARBA" id="ARBA00022642"/>
    </source>
</evidence>
<evidence type="ECO:0000256" key="13">
    <source>
        <dbReference type="RuleBase" id="RU362049"/>
    </source>
</evidence>
<comment type="pathway">
    <text evidence="2 13">Cofactor biosynthesis; NAD(+) biosynthesis; iminoaspartate from L-aspartate (oxidase route): step 1/1.</text>
</comment>
<dbReference type="PANTHER" id="PTHR42716:SF2">
    <property type="entry name" value="L-ASPARTATE OXIDASE, CHLOROPLASTIC"/>
    <property type="match status" value="1"/>
</dbReference>
<keyword evidence="7 13" id="KW-0662">Pyridine nucleotide biosynthesis</keyword>
<dbReference type="Pfam" id="PF02910">
    <property type="entry name" value="Succ_DH_flav_C"/>
    <property type="match status" value="1"/>
</dbReference>
<dbReference type="RefSeq" id="WP_095135748.1">
    <property type="nucleotide sequence ID" value="NZ_NIBG01000030.1"/>
</dbReference>
<dbReference type="OrthoDB" id="9806724at2"/>
<dbReference type="SUPFAM" id="SSF46977">
    <property type="entry name" value="Succinate dehydrogenase/fumarate reductase flavoprotein C-terminal domain"/>
    <property type="match status" value="1"/>
</dbReference>
<keyword evidence="17" id="KW-1185">Reference proteome</keyword>
<dbReference type="GO" id="GO:0005737">
    <property type="term" value="C:cytoplasm"/>
    <property type="evidence" value="ECO:0007669"/>
    <property type="project" value="UniProtKB-SubCell"/>
</dbReference>
<evidence type="ECO:0000256" key="4">
    <source>
        <dbReference type="ARBA" id="ARBA00012173"/>
    </source>
</evidence>
<feature type="domain" description="Fumarate reductase/succinate dehydrogenase flavoprotein-like C-terminal" evidence="15">
    <location>
        <begin position="438"/>
        <end position="513"/>
    </location>
</feature>
<protein>
    <recommendedName>
        <fullName evidence="5 11">L-aspartate oxidase</fullName>
        <ecNumber evidence="4 11">1.4.3.16</ecNumber>
    </recommendedName>
</protein>
<evidence type="ECO:0000256" key="10">
    <source>
        <dbReference type="ARBA" id="ARBA00048305"/>
    </source>
</evidence>
<dbReference type="GO" id="GO:0033765">
    <property type="term" value="F:steroid dehydrogenase activity, acting on the CH-CH group of donors"/>
    <property type="evidence" value="ECO:0007669"/>
    <property type="project" value="UniProtKB-ARBA"/>
</dbReference>
<dbReference type="GO" id="GO:0034628">
    <property type="term" value="P:'de novo' NAD+ biosynthetic process from L-aspartate"/>
    <property type="evidence" value="ECO:0007669"/>
    <property type="project" value="TreeGrafter"/>
</dbReference>
<feature type="active site" description="Proton acceptor" evidence="12">
    <location>
        <position position="289"/>
    </location>
</feature>
<dbReference type="InterPro" id="IPR037099">
    <property type="entry name" value="Fum_R/Succ_DH_flav-like_C_sf"/>
</dbReference>
<evidence type="ECO:0000256" key="1">
    <source>
        <dbReference type="ARBA" id="ARBA00001974"/>
    </source>
</evidence>
<accession>A0A267MBK5</accession>
<evidence type="ECO:0000313" key="17">
    <source>
        <dbReference type="Proteomes" id="UP000216024"/>
    </source>
</evidence>
<organism evidence="16 17">
    <name type="scientific">Anaeromicrobium sediminis</name>
    <dbReference type="NCBI Taxonomy" id="1478221"/>
    <lineage>
        <taxon>Bacteria</taxon>
        <taxon>Bacillati</taxon>
        <taxon>Bacillota</taxon>
        <taxon>Clostridia</taxon>
        <taxon>Peptostreptococcales</taxon>
        <taxon>Thermotaleaceae</taxon>
        <taxon>Anaeromicrobium</taxon>
    </lineage>
</organism>
<evidence type="ECO:0000256" key="12">
    <source>
        <dbReference type="PIRSR" id="PIRSR000171-1"/>
    </source>
</evidence>
<proteinExistence type="inferred from homology"/>
<dbReference type="Gene3D" id="3.90.700.10">
    <property type="entry name" value="Succinate dehydrogenase/fumarate reductase flavoprotein, catalytic domain"/>
    <property type="match status" value="1"/>
</dbReference>
<gene>
    <name evidence="16" type="primary">nadB</name>
    <name evidence="16" type="ORF">CCE28_20090</name>
</gene>
<dbReference type="GO" id="GO:0008734">
    <property type="term" value="F:L-aspartate oxidase activity"/>
    <property type="evidence" value="ECO:0007669"/>
    <property type="project" value="UniProtKB-UniRule"/>
</dbReference>
<dbReference type="Gene3D" id="1.20.58.100">
    <property type="entry name" value="Fumarate reductase/succinate dehydrogenase flavoprotein-like, C-terminal domain"/>
    <property type="match status" value="1"/>
</dbReference>
<dbReference type="EMBL" id="NIBG01000030">
    <property type="protein sequence ID" value="PAB56916.1"/>
    <property type="molecule type" value="Genomic_DNA"/>
</dbReference>
<dbReference type="NCBIfam" id="NF004820">
    <property type="entry name" value="PRK06175.1"/>
    <property type="match status" value="1"/>
</dbReference>
<feature type="domain" description="FAD-dependent oxidoreductase 2 FAD-binding" evidence="14">
    <location>
        <begin position="20"/>
        <end position="391"/>
    </location>
</feature>
<dbReference type="EC" id="1.4.3.16" evidence="4 11"/>
<name>A0A267MBK5_9FIRM</name>
<dbReference type="FunFam" id="3.90.700.10:FF:000002">
    <property type="entry name" value="L-aspartate oxidase"/>
    <property type="match status" value="1"/>
</dbReference>
<keyword evidence="6 13" id="KW-0285">Flavoprotein</keyword>
<sequence>MKSRYISGFHDSNIPKEICDVIVLGTGVAGLFTALNINDKYKVKVLSKGELEDNNSNLAQGGIAACVHPQDDFKCHYEDTLRAGAYYNRVETTKILIEEAPENIQKLLDYGTDFDRDENENLKVTREGGHTKRRVLHAKDATGREVIRALKEEAKCRENIQIQEHVFAVDIITNENAVCGILTLNEKGQKAIYQSKAVVLATGGVGQVYKNTTNSSVATGDGIAMAYRAGTVISDMEFIQFHPTAMYSEKWGQKFLISEAVRGEGAILRNTNGEAFMKKYDKMADLAPRDIVARSIFTEKVKTGKPYVYLDITHKDPDFVKNRFPTIYKKCLEQGIDITKEYIPVSPVQHYIMGGIYTDEYGKTNIKGLYACGECSCTGVHGANRLASNSLLEGIVFGNRVIQSLNGYIEQVEIRPLPIGPMSLYKDDKYLDIKQIKEKIQNIMDEHVSILRNEKGLRYALKETEKIYCSLLGEKTSVEYYESMNICTVAVLIIEAALKRRESLGAHYRVDREGKDCIINF</sequence>
<dbReference type="PANTHER" id="PTHR42716">
    <property type="entry name" value="L-ASPARTATE OXIDASE"/>
    <property type="match status" value="1"/>
</dbReference>
<dbReference type="AlphaFoldDB" id="A0A267MBK5"/>
<evidence type="ECO:0000256" key="6">
    <source>
        <dbReference type="ARBA" id="ARBA00022630"/>
    </source>
</evidence>